<evidence type="ECO:0000313" key="2">
    <source>
        <dbReference type="Proteomes" id="UP000187485"/>
    </source>
</evidence>
<accession>A0A1L8CRT9</accession>
<dbReference type="Proteomes" id="UP000187485">
    <property type="component" value="Unassembled WGS sequence"/>
</dbReference>
<dbReference type="AlphaFoldDB" id="A0A1L8CRT9"/>
<sequence length="47" mass="5371">MEKTAFMWDNKREYQGMGFGNKISTGDYKIFTGGLAVGQRFTGNRNF</sequence>
<dbReference type="RefSeq" id="WP_159433955.1">
    <property type="nucleotide sequence ID" value="NZ_BDJK01000003.1"/>
</dbReference>
<gene>
    <name evidence="1" type="ORF">cpu_01510</name>
</gene>
<keyword evidence="2" id="KW-1185">Reference proteome</keyword>
<dbReference type="EMBL" id="BDJK01000003">
    <property type="protein sequence ID" value="GAV21641.1"/>
    <property type="molecule type" value="Genomic_DNA"/>
</dbReference>
<comment type="caution">
    <text evidence="1">The sequence shown here is derived from an EMBL/GenBank/DDBJ whole genome shotgun (WGS) entry which is preliminary data.</text>
</comment>
<name>A0A1L8CRT9_9THEO</name>
<dbReference type="STRING" id="870242.cpu_01510"/>
<proteinExistence type="predicted"/>
<reference evidence="2" key="1">
    <citation type="submission" date="2016-12" db="EMBL/GenBank/DDBJ databases">
        <title>Draft Genome Sequences od Carboxydothermus pertinax and islandicus, Hydrogenogenic Carboxydotrophic Bacteria.</title>
        <authorList>
            <person name="Fukuyama Y."/>
            <person name="Ohmae K."/>
            <person name="Yoneda Y."/>
            <person name="Yoshida T."/>
            <person name="Sako Y."/>
        </authorList>
    </citation>
    <scope>NUCLEOTIDE SEQUENCE [LARGE SCALE GENOMIC DNA]</scope>
    <source>
        <strain evidence="2">Ug1</strain>
    </source>
</reference>
<protein>
    <submittedName>
        <fullName evidence="1">Uncharacterized protein</fullName>
    </submittedName>
</protein>
<organism evidence="1 2">
    <name type="scientific">Carboxydothermus pertinax</name>
    <dbReference type="NCBI Taxonomy" id="870242"/>
    <lineage>
        <taxon>Bacteria</taxon>
        <taxon>Bacillati</taxon>
        <taxon>Bacillota</taxon>
        <taxon>Clostridia</taxon>
        <taxon>Thermoanaerobacterales</taxon>
        <taxon>Thermoanaerobacteraceae</taxon>
        <taxon>Carboxydothermus</taxon>
    </lineage>
</organism>
<evidence type="ECO:0000313" key="1">
    <source>
        <dbReference type="EMBL" id="GAV21641.1"/>
    </source>
</evidence>